<name>A0A428U041_9HYPO</name>
<dbReference type="InterPro" id="IPR006094">
    <property type="entry name" value="Oxid_FAD_bind_N"/>
</dbReference>
<feature type="region of interest" description="Disordered" evidence="9">
    <location>
        <begin position="559"/>
        <end position="598"/>
    </location>
</feature>
<dbReference type="PANTHER" id="PTHR11748:SF116">
    <property type="entry name" value="D-LACTATE DEHYDROGENASE (CYTOCHROME) (AFU_ORTHOLOGUE AFUA_7G02560)"/>
    <property type="match status" value="1"/>
</dbReference>
<dbReference type="Proteomes" id="UP000288429">
    <property type="component" value="Unassembled WGS sequence"/>
</dbReference>
<evidence type="ECO:0000256" key="4">
    <source>
        <dbReference type="ARBA" id="ARBA00022827"/>
    </source>
</evidence>
<evidence type="ECO:0000256" key="9">
    <source>
        <dbReference type="SAM" id="MobiDB-lite"/>
    </source>
</evidence>
<comment type="catalytic activity">
    <reaction evidence="8">
        <text>(R)-lactate + 2 Fe(III)-[cytochrome c] = 2 Fe(II)-[cytochrome c] + pyruvate + 2 H(+)</text>
        <dbReference type="Rhea" id="RHEA:13521"/>
        <dbReference type="Rhea" id="RHEA-COMP:10350"/>
        <dbReference type="Rhea" id="RHEA-COMP:14399"/>
        <dbReference type="ChEBI" id="CHEBI:15361"/>
        <dbReference type="ChEBI" id="CHEBI:15378"/>
        <dbReference type="ChEBI" id="CHEBI:16004"/>
        <dbReference type="ChEBI" id="CHEBI:29033"/>
        <dbReference type="ChEBI" id="CHEBI:29034"/>
        <dbReference type="EC" id="1.1.2.4"/>
    </reaction>
</comment>
<dbReference type="InterPro" id="IPR016169">
    <property type="entry name" value="FAD-bd_PCMH_sub2"/>
</dbReference>
<dbReference type="GO" id="GO:0004458">
    <property type="term" value="F:D-lactate dehydrogenase (cytochrome) activity"/>
    <property type="evidence" value="ECO:0007669"/>
    <property type="project" value="UniProtKB-EC"/>
</dbReference>
<dbReference type="GO" id="GO:0008270">
    <property type="term" value="F:zinc ion binding"/>
    <property type="evidence" value="ECO:0007669"/>
    <property type="project" value="InterPro"/>
</dbReference>
<dbReference type="CDD" id="cd12148">
    <property type="entry name" value="fungal_TF_MHR"/>
    <property type="match status" value="1"/>
</dbReference>
<dbReference type="PROSITE" id="PS51387">
    <property type="entry name" value="FAD_PCMH"/>
    <property type="match status" value="1"/>
</dbReference>
<dbReference type="SUPFAM" id="SSF55103">
    <property type="entry name" value="FAD-linked oxidases, C-terminal domain"/>
    <property type="match status" value="1"/>
</dbReference>
<feature type="region of interest" description="Disordered" evidence="9">
    <location>
        <begin position="139"/>
        <end position="166"/>
    </location>
</feature>
<evidence type="ECO:0000256" key="5">
    <source>
        <dbReference type="ARBA" id="ARBA00023002"/>
    </source>
</evidence>
<dbReference type="GO" id="GO:0005739">
    <property type="term" value="C:mitochondrion"/>
    <property type="evidence" value="ECO:0007669"/>
    <property type="project" value="TreeGrafter"/>
</dbReference>
<dbReference type="Pfam" id="PF02913">
    <property type="entry name" value="FAD-oxidase_C"/>
    <property type="match status" value="1"/>
</dbReference>
<dbReference type="GO" id="GO:0008720">
    <property type="term" value="F:D-lactate dehydrogenase (NAD+) activity"/>
    <property type="evidence" value="ECO:0007669"/>
    <property type="project" value="TreeGrafter"/>
</dbReference>
<comment type="caution">
    <text evidence="11">The sequence shown here is derived from an EMBL/GenBank/DDBJ whole genome shotgun (WGS) entry which is preliminary data.</text>
</comment>
<dbReference type="SUPFAM" id="SSF56176">
    <property type="entry name" value="FAD-binding/transporter-associated domain-like"/>
    <property type="match status" value="1"/>
</dbReference>
<evidence type="ECO:0000256" key="2">
    <source>
        <dbReference type="ARBA" id="ARBA00008000"/>
    </source>
</evidence>
<comment type="similarity">
    <text evidence="2">Belongs to the FAD-binding oxidoreductase/transferase type 4 family.</text>
</comment>
<feature type="compositionally biased region" description="Basic and acidic residues" evidence="9">
    <location>
        <begin position="12"/>
        <end position="27"/>
    </location>
</feature>
<keyword evidence="4" id="KW-0274">FAD</keyword>
<dbReference type="PANTHER" id="PTHR11748">
    <property type="entry name" value="D-LACTATE DEHYDROGENASE"/>
    <property type="match status" value="1"/>
</dbReference>
<evidence type="ECO:0000313" key="11">
    <source>
        <dbReference type="EMBL" id="RSM07618.1"/>
    </source>
</evidence>
<dbReference type="Gene3D" id="1.10.45.10">
    <property type="entry name" value="Vanillyl-alcohol Oxidase, Chain A, domain 4"/>
    <property type="match status" value="1"/>
</dbReference>
<dbReference type="Pfam" id="PF04082">
    <property type="entry name" value="Fungal_trans"/>
    <property type="match status" value="1"/>
</dbReference>
<evidence type="ECO:0000259" key="10">
    <source>
        <dbReference type="PROSITE" id="PS51387"/>
    </source>
</evidence>
<dbReference type="GO" id="GO:0006351">
    <property type="term" value="P:DNA-templated transcription"/>
    <property type="evidence" value="ECO:0007669"/>
    <property type="project" value="InterPro"/>
</dbReference>
<dbReference type="EC" id="1.1.2.4" evidence="7"/>
<dbReference type="InterPro" id="IPR007219">
    <property type="entry name" value="XnlR_reg_dom"/>
</dbReference>
<dbReference type="FunFam" id="1.10.45.10:FF:000001">
    <property type="entry name" value="D-lactate dehydrogenase mitochondrial"/>
    <property type="match status" value="1"/>
</dbReference>
<dbReference type="InterPro" id="IPR016164">
    <property type="entry name" value="FAD-linked_Oxase-like_C"/>
</dbReference>
<proteinExistence type="inferred from homology"/>
<evidence type="ECO:0000256" key="3">
    <source>
        <dbReference type="ARBA" id="ARBA00022630"/>
    </source>
</evidence>
<dbReference type="GO" id="GO:1903457">
    <property type="term" value="P:lactate catabolic process"/>
    <property type="evidence" value="ECO:0007669"/>
    <property type="project" value="TreeGrafter"/>
</dbReference>
<dbReference type="Gene3D" id="3.30.70.2740">
    <property type="match status" value="1"/>
</dbReference>
<dbReference type="InterPro" id="IPR016166">
    <property type="entry name" value="FAD-bd_PCMH"/>
</dbReference>
<feature type="domain" description="FAD-binding PCMH-type" evidence="10">
    <location>
        <begin position="751"/>
        <end position="929"/>
    </location>
</feature>
<evidence type="ECO:0000256" key="6">
    <source>
        <dbReference type="ARBA" id="ARBA00023242"/>
    </source>
</evidence>
<dbReference type="Pfam" id="PF01565">
    <property type="entry name" value="FAD_binding_4"/>
    <property type="match status" value="1"/>
</dbReference>
<evidence type="ECO:0000256" key="1">
    <source>
        <dbReference type="ARBA" id="ARBA00001974"/>
    </source>
</evidence>
<dbReference type="InterPro" id="IPR016171">
    <property type="entry name" value="Vanillyl_alc_oxidase_C-sub2"/>
</dbReference>
<comment type="cofactor">
    <cofactor evidence="1">
        <name>FAD</name>
        <dbReference type="ChEBI" id="CHEBI:57692"/>
    </cofactor>
</comment>
<protein>
    <recommendedName>
        <fullName evidence="7">D-lactate dehydrogenase (cytochrome)</fullName>
        <ecNumber evidence="7">1.1.2.4</ecNumber>
    </recommendedName>
</protein>
<dbReference type="GO" id="GO:0071949">
    <property type="term" value="F:FAD binding"/>
    <property type="evidence" value="ECO:0007669"/>
    <property type="project" value="InterPro"/>
</dbReference>
<dbReference type="EMBL" id="NIZV01000113">
    <property type="protein sequence ID" value="RSM07618.1"/>
    <property type="molecule type" value="Genomic_DNA"/>
</dbReference>
<dbReference type="Gene3D" id="3.30.465.10">
    <property type="match status" value="1"/>
</dbReference>
<evidence type="ECO:0000313" key="12">
    <source>
        <dbReference type="Proteomes" id="UP000288429"/>
    </source>
</evidence>
<dbReference type="SMART" id="SM00906">
    <property type="entry name" value="Fungal_trans"/>
    <property type="match status" value="1"/>
</dbReference>
<dbReference type="InterPro" id="IPR004113">
    <property type="entry name" value="FAD-bd_oxidored_4_C"/>
</dbReference>
<evidence type="ECO:0000256" key="8">
    <source>
        <dbReference type="ARBA" id="ARBA00051436"/>
    </source>
</evidence>
<keyword evidence="5" id="KW-0560">Oxidoreductase</keyword>
<dbReference type="FunFam" id="3.30.70.2740:FF:000001">
    <property type="entry name" value="D-lactate dehydrogenase mitochondrial"/>
    <property type="match status" value="1"/>
</dbReference>
<keyword evidence="6" id="KW-0539">Nucleus</keyword>
<keyword evidence="3" id="KW-0285">Flavoprotein</keyword>
<dbReference type="GO" id="GO:0003677">
    <property type="term" value="F:DNA binding"/>
    <property type="evidence" value="ECO:0007669"/>
    <property type="project" value="InterPro"/>
</dbReference>
<keyword evidence="12" id="KW-1185">Reference proteome</keyword>
<feature type="compositionally biased region" description="Polar residues" evidence="9">
    <location>
        <begin position="579"/>
        <end position="598"/>
    </location>
</feature>
<feature type="region of interest" description="Disordered" evidence="9">
    <location>
        <begin position="1"/>
        <end position="98"/>
    </location>
</feature>
<dbReference type="FunFam" id="3.30.465.10:FF:000014">
    <property type="entry name" value="D-lactate dehydrogenase (Cytochrome), putative"/>
    <property type="match status" value="1"/>
</dbReference>
<sequence length="1181" mass="131597">MRDACLFSRSVEGPDGRYTYRDDDESHQSSAVINSEPLVPASTSNQPPERDATSYHGTAADSGYAIDRNGPFDSELPSEVTTPDERTRVAHAQHVASPSTVQPSFVGESWYASYFMRGFAPGCTSFHRPIDDCNQTVQNVSRDTPRQNGHRRSPPPQGRTEISDLPRPDLMDRLIHAYFDRFHTFCPIVGKELFATSLHDGTVSRTLLRCVLFVGSLHCDLEVLHVMGHSTRFDANADLYNKATASFDGDTQSDRISMVLSSYLLHYWFGNPTSYRDAHWWLAAAIRSAQCMGYHRSTKESQMPPQERLRWKRIWWCLYIRDRQTSLSTGSPMVINDLDHDVEELVMADLSDETPETARYIISQMELNKTAARLYFLHCSPSRLPLSKEASVRQTAMEDIQMTLQSWYTTSEGINISKRDHHLTLTLKICYYYYFINLLQRLQRQSNRGGDTKPILDAALQVFGLVEDSLLHWTPEHFPMIYVSALFSAMIAVAADGSMSPPRSDQLLCKIRPGLLALKQFESVYNLARWIRNFFMDILNRSESHIGDKSARTQELIEPPRQAQEGQPITPESVAQAPAENTTSATPISAEQPDYSTPSLNVEDSSFLFGHDTREDECHHPELARVGGFWPTSLVSGIFSGSHNSDVMDFPQPDSLQYQAMHFLADLGLFSLGLVVASVTSFTLFGQTSRQSSTLPLPETPKIHHDTSTANIKAACAEFEQIIGKEHISTERIDLVTHSGSDYQSYAWTEENAILSNVVLYPETTEQVSQIVKVCFRRRIPVTPYSGGTSIEGQYIPQFQGVCIDFTRMNQIKEINPVDLDCIVQPGIGWMDLNDELASHGLFFPPDPGPGAMIGGMVGTGCSGTNAAAYGTMKDWVLSLTVVLADGTIIQTRQRARKSSAGYDLTRVFVGSEGTLGLVTEATLKLAVKPPHEVVAVCTFPTLRAAASAVREVASSGIQVAAVEILDEVQMRNINLAALTRLKWKEEPTLFFKFAGSDDFIVKHIAKKVGEITKRNGSSTYTFASDEAERDELWSARKAALWSMLAQRQKPTDKVWTTDVAVPLSRLPDIIELAKADIEESGLMGSIVGHVGDGNFHTLLLFPEEKRPIAEAVVHRMVDIAIEMKGTATGEHGIGLVKRDYLEKELGKETVDTMRTMKNAFDPMCILNCDKVIRMKPVEGE</sequence>
<gene>
    <name evidence="11" type="ORF">CDV31_008511</name>
</gene>
<accession>A0A428U041</accession>
<evidence type="ECO:0000256" key="7">
    <source>
        <dbReference type="ARBA" id="ARBA00038897"/>
    </source>
</evidence>
<reference evidence="11 12" key="1">
    <citation type="submission" date="2017-06" db="EMBL/GenBank/DDBJ databases">
        <title>Cmopartive genomic analysis of Ambrosia Fusariam Clade fungi.</title>
        <authorList>
            <person name="Stajich J.E."/>
            <person name="Carrillo J."/>
            <person name="Kijimoto T."/>
            <person name="Eskalen A."/>
            <person name="O'Donnell K."/>
            <person name="Kasson M."/>
        </authorList>
    </citation>
    <scope>NUCLEOTIDE SEQUENCE [LARGE SCALE GENOMIC DNA]</scope>
    <source>
        <strain evidence="11 12">NRRL 20438</strain>
    </source>
</reference>
<dbReference type="InterPro" id="IPR036318">
    <property type="entry name" value="FAD-bd_PCMH-like_sf"/>
</dbReference>
<dbReference type="AlphaFoldDB" id="A0A428U041"/>
<organism evidence="11 12">
    <name type="scientific">Fusarium ambrosium</name>
    <dbReference type="NCBI Taxonomy" id="131363"/>
    <lineage>
        <taxon>Eukaryota</taxon>
        <taxon>Fungi</taxon>
        <taxon>Dikarya</taxon>
        <taxon>Ascomycota</taxon>
        <taxon>Pezizomycotina</taxon>
        <taxon>Sordariomycetes</taxon>
        <taxon>Hypocreomycetidae</taxon>
        <taxon>Hypocreales</taxon>
        <taxon>Nectriaceae</taxon>
        <taxon>Fusarium</taxon>
        <taxon>Fusarium solani species complex</taxon>
    </lineage>
</organism>